<sequence>MSKKIGIEQSLSDVEAALKEKGYDVVLMKTEDDARGCDCCVVTGLDSDMLGISDTMTGASVIQASGLTADEICEQVDRKFH</sequence>
<dbReference type="HAMAP" id="MF_00506">
    <property type="entry name" value="UPF0180"/>
    <property type="match status" value="1"/>
</dbReference>
<reference evidence="3 5" key="3">
    <citation type="submission" date="2023-03" db="EMBL/GenBank/DDBJ databases">
        <title>Agriculturally important microbes genome sequencing.</title>
        <authorList>
            <person name="Dunlap C."/>
        </authorList>
    </citation>
    <scope>NUCLEOTIDE SEQUENCE [LARGE SCALE GENOMIC DNA]</scope>
    <source>
        <strain evidence="3 5">CBP-3203</strain>
    </source>
</reference>
<dbReference type="RefSeq" id="WP_048353047.1">
    <property type="nucleotide sequence ID" value="NZ_CP023481.1"/>
</dbReference>
<comment type="similarity">
    <text evidence="1">Belongs to the UPF0180 family.</text>
</comment>
<evidence type="ECO:0000256" key="1">
    <source>
        <dbReference type="HAMAP-Rule" id="MF_00506"/>
    </source>
</evidence>
<dbReference type="EMBL" id="LECW02000021">
    <property type="protein sequence ID" value="KRT93483.1"/>
    <property type="molecule type" value="Genomic_DNA"/>
</dbReference>
<dbReference type="EMBL" id="JARRTL010000009">
    <property type="protein sequence ID" value="MEC0485467.1"/>
    <property type="molecule type" value="Genomic_DNA"/>
</dbReference>
<reference evidence="2" key="2">
    <citation type="submission" date="2015-10" db="EMBL/GenBank/DDBJ databases">
        <authorList>
            <person name="Gilbert D.G."/>
        </authorList>
    </citation>
    <scope>NUCLEOTIDE SEQUENCE</scope>
    <source>
        <strain evidence="2">GO-13</strain>
    </source>
</reference>
<evidence type="ECO:0000313" key="3">
    <source>
        <dbReference type="EMBL" id="MEC0485467.1"/>
    </source>
</evidence>
<dbReference type="Pfam" id="PF03698">
    <property type="entry name" value="UPF0180"/>
    <property type="match status" value="1"/>
</dbReference>
<dbReference type="InterPro" id="IPR005370">
    <property type="entry name" value="UPF0180"/>
</dbReference>
<evidence type="ECO:0000313" key="4">
    <source>
        <dbReference type="Proteomes" id="UP000036168"/>
    </source>
</evidence>
<dbReference type="Proteomes" id="UP000036168">
    <property type="component" value="Unassembled WGS sequence"/>
</dbReference>
<dbReference type="NCBIfam" id="NF002845">
    <property type="entry name" value="PRK03094.1"/>
    <property type="match status" value="1"/>
</dbReference>
<name>A0A0J6HS79_9BACI</name>
<dbReference type="Proteomes" id="UP001341297">
    <property type="component" value="Unassembled WGS sequence"/>
</dbReference>
<reference evidence="2 4" key="1">
    <citation type="journal article" date="2015" name="Int. J. Syst. Evol. Microbiol.">
        <title>Bacillus glycinifermentans sp. nov., isolated from fermented soybean paste.</title>
        <authorList>
            <person name="Kim S.J."/>
            <person name="Dunlap C.A."/>
            <person name="Kwon S.W."/>
            <person name="Rooney A.P."/>
        </authorList>
    </citation>
    <scope>NUCLEOTIDE SEQUENCE [LARGE SCALE GENOMIC DNA]</scope>
    <source>
        <strain evidence="2 4">GO-13</strain>
    </source>
</reference>
<dbReference type="AlphaFoldDB" id="A0A0J6HS79"/>
<proteinExistence type="inferred from homology"/>
<keyword evidence="5" id="KW-1185">Reference proteome</keyword>
<dbReference type="PATRIC" id="fig|1664069.3.peg.1371"/>
<dbReference type="OrthoDB" id="1708042at2"/>
<dbReference type="STRING" id="1664069.BGLY_1627"/>
<accession>A0A0J6HS79</accession>
<comment type="caution">
    <text evidence="2">The sequence shown here is derived from an EMBL/GenBank/DDBJ whole genome shotgun (WGS) entry which is preliminary data.</text>
</comment>
<evidence type="ECO:0000313" key="5">
    <source>
        <dbReference type="Proteomes" id="UP001341297"/>
    </source>
</evidence>
<protein>
    <recommendedName>
        <fullName evidence="1">UPF0180 protein AB447_219045</fullName>
    </recommendedName>
</protein>
<organism evidence="2 4">
    <name type="scientific">Bacillus glycinifermentans</name>
    <dbReference type="NCBI Taxonomy" id="1664069"/>
    <lineage>
        <taxon>Bacteria</taxon>
        <taxon>Bacillati</taxon>
        <taxon>Bacillota</taxon>
        <taxon>Bacilli</taxon>
        <taxon>Bacillales</taxon>
        <taxon>Bacillaceae</taxon>
        <taxon>Bacillus</taxon>
    </lineage>
</organism>
<accession>A0A0J6HRM2</accession>
<evidence type="ECO:0000313" key="2">
    <source>
        <dbReference type="EMBL" id="KRT93483.1"/>
    </source>
</evidence>
<gene>
    <name evidence="2" type="ORF">AB447_219045</name>
    <name evidence="3" type="ORF">P8828_11540</name>
</gene>